<keyword evidence="5 7" id="KW-1133">Transmembrane helix</keyword>
<keyword evidence="9" id="KW-1185">Reference proteome</keyword>
<evidence type="ECO:0000256" key="6">
    <source>
        <dbReference type="ARBA" id="ARBA00023136"/>
    </source>
</evidence>
<dbReference type="AlphaFoldDB" id="A0AAW0DHZ4"/>
<reference evidence="8 9" key="1">
    <citation type="submission" date="2024-01" db="EMBL/GenBank/DDBJ databases">
        <title>A draft genome for a cacao thread blight-causing isolate of Paramarasmius palmivorus.</title>
        <authorList>
            <person name="Baruah I.K."/>
            <person name="Bukari Y."/>
            <person name="Amoako-Attah I."/>
            <person name="Meinhardt L.W."/>
            <person name="Bailey B.A."/>
            <person name="Cohen S.P."/>
        </authorList>
    </citation>
    <scope>NUCLEOTIDE SEQUENCE [LARGE SCALE GENOMIC DNA]</scope>
    <source>
        <strain evidence="8 9">GH-12</strain>
    </source>
</reference>
<evidence type="ECO:0000256" key="3">
    <source>
        <dbReference type="ARBA" id="ARBA00022597"/>
    </source>
</evidence>
<gene>
    <name evidence="8" type="primary">YEA4_1</name>
    <name evidence="8" type="ORF">VNI00_004827</name>
</gene>
<accession>A0AAW0DHZ4</accession>
<dbReference type="Gene3D" id="1.10.3730.20">
    <property type="match status" value="1"/>
</dbReference>
<feature type="transmembrane region" description="Helical" evidence="7">
    <location>
        <begin position="514"/>
        <end position="538"/>
    </location>
</feature>
<dbReference type="PANTHER" id="PTHR10778">
    <property type="entry name" value="SOLUTE CARRIER FAMILY 35 MEMBER B"/>
    <property type="match status" value="1"/>
</dbReference>
<dbReference type="Pfam" id="PF08449">
    <property type="entry name" value="UAA"/>
    <property type="match status" value="2"/>
</dbReference>
<dbReference type="EMBL" id="JAYKXP010000013">
    <property type="protein sequence ID" value="KAK7051327.1"/>
    <property type="molecule type" value="Genomic_DNA"/>
</dbReference>
<dbReference type="GO" id="GO:0005789">
    <property type="term" value="C:endoplasmic reticulum membrane"/>
    <property type="evidence" value="ECO:0007669"/>
    <property type="project" value="TreeGrafter"/>
</dbReference>
<feature type="transmembrane region" description="Helical" evidence="7">
    <location>
        <begin position="133"/>
        <end position="151"/>
    </location>
</feature>
<organism evidence="8 9">
    <name type="scientific">Paramarasmius palmivorus</name>
    <dbReference type="NCBI Taxonomy" id="297713"/>
    <lineage>
        <taxon>Eukaryota</taxon>
        <taxon>Fungi</taxon>
        <taxon>Dikarya</taxon>
        <taxon>Basidiomycota</taxon>
        <taxon>Agaricomycotina</taxon>
        <taxon>Agaricomycetes</taxon>
        <taxon>Agaricomycetidae</taxon>
        <taxon>Agaricales</taxon>
        <taxon>Marasmiineae</taxon>
        <taxon>Marasmiaceae</taxon>
        <taxon>Paramarasmius</taxon>
    </lineage>
</organism>
<feature type="transmembrane region" description="Helical" evidence="7">
    <location>
        <begin position="163"/>
        <end position="186"/>
    </location>
</feature>
<dbReference type="PANTHER" id="PTHR10778:SF4">
    <property type="entry name" value="NUCLEOTIDE SUGAR TRANSPORTER SLC35B4"/>
    <property type="match status" value="1"/>
</dbReference>
<evidence type="ECO:0000256" key="5">
    <source>
        <dbReference type="ARBA" id="ARBA00022989"/>
    </source>
</evidence>
<feature type="transmembrane region" description="Helical" evidence="7">
    <location>
        <begin position="550"/>
        <end position="569"/>
    </location>
</feature>
<evidence type="ECO:0000256" key="4">
    <source>
        <dbReference type="ARBA" id="ARBA00022692"/>
    </source>
</evidence>
<evidence type="ECO:0000256" key="2">
    <source>
        <dbReference type="ARBA" id="ARBA00022448"/>
    </source>
</evidence>
<keyword evidence="3" id="KW-0762">Sugar transport</keyword>
<evidence type="ECO:0000313" key="8">
    <source>
        <dbReference type="EMBL" id="KAK7051327.1"/>
    </source>
</evidence>
<dbReference type="GO" id="GO:0000139">
    <property type="term" value="C:Golgi membrane"/>
    <property type="evidence" value="ECO:0007669"/>
    <property type="project" value="TreeGrafter"/>
</dbReference>
<dbReference type="GO" id="GO:0005462">
    <property type="term" value="F:UDP-N-acetylglucosamine transmembrane transporter activity"/>
    <property type="evidence" value="ECO:0007669"/>
    <property type="project" value="TreeGrafter"/>
</dbReference>
<comment type="subcellular location">
    <subcellularLocation>
        <location evidence="1">Endomembrane system</location>
        <topology evidence="1">Multi-pass membrane protein</topology>
    </subcellularLocation>
</comment>
<evidence type="ECO:0000313" key="9">
    <source>
        <dbReference type="Proteomes" id="UP001383192"/>
    </source>
</evidence>
<sequence>MALFALAQDWLTTLSLVFGGCCSNAITLEQLTSQYPNAGSLITFFQFIIISLHGLPKHIIWTRYGPRFRPRRIPIIAYLVQVALFYLVSLMNNIAFGFKIPMSVHIIFRSGGLVITMLLGWLLGGKRYNTTQIFSVFVVTIGVVLTTLSASKPSSFDSSSNTLYTYLTGIAILTLALVFSGFLGLAQDWTYSKYGRPLPPGNAKSDSKGSSLPRREDANSTLLGEEKVPYRAIDGGTVNSQQREKLLSNLKVPQSLVLRVGVQVLSFVRPKRLSLIPLQVILIKDLDETLINGSVGRVVRFCDPALYSTENMPVPKEKTGLKSKGSTTKVGTRYPVIDFEVPNGTRKMLVVPEVFKVTLPNGAIQASRTQIPLILASASSPTHKPPGRTSDPLPTWQESLFYLHFLALPMFITVRKDLVSQLHQLHAGPTSTYNVPIPEQFVTSLNSSLHIPPPLAIPFSFIGKNDTSIASFATLHANAVQLKMPSAYLPLLLNTMTQLLCAAGVHRLTTRVSALTVTLTLVIRKAVSLVLSVVFGFGKSGGGSENVDMAMMWTGAALVMLGTVVYSIGTKKPNVGASKPKEKGE</sequence>
<dbReference type="SUPFAM" id="SSF103481">
    <property type="entry name" value="Multidrug resistance efflux transporter EmrE"/>
    <property type="match status" value="1"/>
</dbReference>
<feature type="transmembrane region" description="Helical" evidence="7">
    <location>
        <begin position="102"/>
        <end position="121"/>
    </location>
</feature>
<feature type="transmembrane region" description="Helical" evidence="7">
    <location>
        <begin position="35"/>
        <end position="55"/>
    </location>
</feature>
<evidence type="ECO:0000256" key="1">
    <source>
        <dbReference type="ARBA" id="ARBA00004127"/>
    </source>
</evidence>
<dbReference type="Proteomes" id="UP001383192">
    <property type="component" value="Unassembled WGS sequence"/>
</dbReference>
<proteinExistence type="predicted"/>
<evidence type="ECO:0000256" key="7">
    <source>
        <dbReference type="SAM" id="Phobius"/>
    </source>
</evidence>
<feature type="transmembrane region" description="Helical" evidence="7">
    <location>
        <begin position="75"/>
        <end position="96"/>
    </location>
</feature>
<dbReference type="InterPro" id="IPR013657">
    <property type="entry name" value="SCL35B1-4/HUT1"/>
</dbReference>
<protein>
    <submittedName>
        <fullName evidence="8">Golgi uridine diphosphate-N-acetylglucosamine transporter</fullName>
    </submittedName>
</protein>
<dbReference type="InterPro" id="IPR037185">
    <property type="entry name" value="EmrE-like"/>
</dbReference>
<keyword evidence="4 7" id="KW-0812">Transmembrane</keyword>
<keyword evidence="2" id="KW-0813">Transport</keyword>
<dbReference type="GO" id="GO:0005464">
    <property type="term" value="F:UDP-xylose transmembrane transporter activity"/>
    <property type="evidence" value="ECO:0007669"/>
    <property type="project" value="TreeGrafter"/>
</dbReference>
<comment type="caution">
    <text evidence="8">The sequence shown here is derived from an EMBL/GenBank/DDBJ whole genome shotgun (WGS) entry which is preliminary data.</text>
</comment>
<name>A0AAW0DHZ4_9AGAR</name>
<keyword evidence="6 7" id="KW-0472">Membrane</keyword>